<dbReference type="RefSeq" id="WP_137641281.1">
    <property type="nucleotide sequence ID" value="NZ_BJDK01000048.1"/>
</dbReference>
<keyword evidence="1" id="KW-1133">Transmembrane helix</keyword>
<dbReference type="InterPro" id="IPR002656">
    <property type="entry name" value="Acyl_transf_3_dom"/>
</dbReference>
<reference evidence="4" key="1">
    <citation type="journal article" date="2019" name="Int. J. Syst. Evol. Microbiol.">
        <title>The Global Catalogue of Microorganisms (GCM) 10K type strain sequencing project: providing services to taxonomists for standard genome sequencing and annotation.</title>
        <authorList>
            <consortium name="The Broad Institute Genomics Platform"/>
            <consortium name="The Broad Institute Genome Sequencing Center for Infectious Disease"/>
            <person name="Wu L."/>
            <person name="Ma J."/>
        </authorList>
    </citation>
    <scope>NUCLEOTIDE SEQUENCE [LARGE SCALE GENOMIC DNA]</scope>
    <source>
        <strain evidence="4">CCM 8932</strain>
    </source>
</reference>
<feature type="transmembrane region" description="Helical" evidence="1">
    <location>
        <begin position="137"/>
        <end position="162"/>
    </location>
</feature>
<gene>
    <name evidence="3" type="ORF">ACFP3T_00885</name>
</gene>
<feature type="domain" description="Acyltransferase 3" evidence="2">
    <location>
        <begin position="38"/>
        <end position="335"/>
    </location>
</feature>
<protein>
    <submittedName>
        <fullName evidence="3">Acyltransferase family protein</fullName>
    </submittedName>
</protein>
<organism evidence="3 4">
    <name type="scientific">Lactiplantibacillus dongliensis</name>
    <dbReference type="NCBI Taxonomy" id="2559919"/>
    <lineage>
        <taxon>Bacteria</taxon>
        <taxon>Bacillati</taxon>
        <taxon>Bacillota</taxon>
        <taxon>Bacilli</taxon>
        <taxon>Lactobacillales</taxon>
        <taxon>Lactobacillaceae</taxon>
        <taxon>Lactiplantibacillus</taxon>
    </lineage>
</organism>
<feature type="transmembrane region" description="Helical" evidence="1">
    <location>
        <begin position="281"/>
        <end position="300"/>
    </location>
</feature>
<feature type="transmembrane region" description="Helical" evidence="1">
    <location>
        <begin position="228"/>
        <end position="248"/>
    </location>
</feature>
<keyword evidence="4" id="KW-1185">Reference proteome</keyword>
<dbReference type="EMBL" id="JBHSSD010000005">
    <property type="protein sequence ID" value="MFC6163243.1"/>
    <property type="molecule type" value="Genomic_DNA"/>
</dbReference>
<comment type="caution">
    <text evidence="3">The sequence shown here is derived from an EMBL/GenBank/DDBJ whole genome shotgun (WGS) entry which is preliminary data.</text>
</comment>
<dbReference type="GO" id="GO:0016746">
    <property type="term" value="F:acyltransferase activity"/>
    <property type="evidence" value="ECO:0007669"/>
    <property type="project" value="UniProtKB-KW"/>
</dbReference>
<feature type="transmembrane region" description="Helical" evidence="1">
    <location>
        <begin position="107"/>
        <end position="125"/>
    </location>
</feature>
<keyword evidence="3" id="KW-0012">Acyltransferase</keyword>
<proteinExistence type="predicted"/>
<feature type="transmembrane region" description="Helical" evidence="1">
    <location>
        <begin position="174"/>
        <end position="192"/>
    </location>
</feature>
<feature type="transmembrane region" description="Helical" evidence="1">
    <location>
        <begin position="312"/>
        <end position="335"/>
    </location>
</feature>
<feature type="transmembrane region" description="Helical" evidence="1">
    <location>
        <begin position="35"/>
        <end position="55"/>
    </location>
</feature>
<evidence type="ECO:0000259" key="2">
    <source>
        <dbReference type="Pfam" id="PF01757"/>
    </source>
</evidence>
<keyword evidence="1" id="KW-0812">Transmembrane</keyword>
<dbReference type="Proteomes" id="UP001596253">
    <property type="component" value="Unassembled WGS sequence"/>
</dbReference>
<name>A0ABW1R0E5_9LACO</name>
<accession>A0ABW1R0E5</accession>
<feature type="transmembrane region" description="Helical" evidence="1">
    <location>
        <begin position="67"/>
        <end position="87"/>
    </location>
</feature>
<keyword evidence="3" id="KW-0808">Transferase</keyword>
<evidence type="ECO:0000256" key="1">
    <source>
        <dbReference type="SAM" id="Phobius"/>
    </source>
</evidence>
<evidence type="ECO:0000313" key="4">
    <source>
        <dbReference type="Proteomes" id="UP001596253"/>
    </source>
</evidence>
<evidence type="ECO:0000313" key="3">
    <source>
        <dbReference type="EMBL" id="MFC6163243.1"/>
    </source>
</evidence>
<keyword evidence="1" id="KW-0472">Membrane</keyword>
<sequence length="364" mass="41414">MDFILLLIIASFALSLRYRPSGPNAADLDRQTTTTINGLFLLLVVFSHFMTYVTLPAHFARLTQVWMLVKGQLIVTTFLFFSGYGIYVQLKKRGRQYLKTFPKHRLLFLWSKFALAVTLYLVIGLMTGRALTVPHVLLSYLGLATIGNSAWYIFIILFLYLLTYLAWELFPTNNRQAVGFIVLGCLAYMLIANWLLPEYYANTVFCYVAGMGYAHYKATIERVVCQNWSRYLVVGLSTLVIFAASYLICARNGGLVRLVSYQIAGVMFAFCFVWLTMRFKLHNPILAYIGGPAMFAIYILQRLPMMGLQQTGLVNWPVSYFISVLGLTLLLGWLFDKATGMLWSHSLGRPKQATKSKESPLMHR</sequence>
<feature type="transmembrane region" description="Helical" evidence="1">
    <location>
        <begin position="255"/>
        <end position="275"/>
    </location>
</feature>
<dbReference type="Pfam" id="PF01757">
    <property type="entry name" value="Acyl_transf_3"/>
    <property type="match status" value="1"/>
</dbReference>